<dbReference type="InterPro" id="IPR000086">
    <property type="entry name" value="NUDIX_hydrolase_dom"/>
</dbReference>
<dbReference type="InterPro" id="IPR015797">
    <property type="entry name" value="NUDIX_hydrolase-like_dom_sf"/>
</dbReference>
<evidence type="ECO:0000256" key="10">
    <source>
        <dbReference type="ARBA" id="ARBA00024596"/>
    </source>
</evidence>
<evidence type="ECO:0000256" key="20">
    <source>
        <dbReference type="ARBA" id="ARBA00049032"/>
    </source>
</evidence>
<dbReference type="PANTHER" id="PTHR43758">
    <property type="entry name" value="7,8-DIHYDRO-8-OXOGUANINE TRIPHOSPHATASE"/>
    <property type="match status" value="1"/>
</dbReference>
<sequence length="227" mass="26003">MSAYTPTKRKLYTLVMPLDLENKRILLGYKKRGFGMGKYNGFGGKVEENETILEGAIRELQEESCIKGTDLSYHGILFLEAIADVTLPVLEIHVFTVTKWEGEPAETEEMRPEWYPASPDYTSSVVGEKIPFTQMWEETVEWLPLLLDAYFGKGGGVEHGKQKQLVHHVTFGSAMNPETGLEDVWHGMLDNYFVWVEGEEGVPKLEDWKNEARGVWVEERRKKRFGL</sequence>
<dbReference type="GO" id="GO:0008828">
    <property type="term" value="F:dATP diphosphatase activity"/>
    <property type="evidence" value="ECO:0007669"/>
    <property type="project" value="UniProtKB-EC"/>
</dbReference>
<comment type="caution">
    <text evidence="23">The sequence shown here is derived from an EMBL/GenBank/DDBJ whole genome shotgun (WGS) entry which is preliminary data.</text>
</comment>
<dbReference type="Proteomes" id="UP000244722">
    <property type="component" value="Unassembled WGS sequence"/>
</dbReference>
<dbReference type="GO" id="GO:0042262">
    <property type="term" value="P:DNA protection"/>
    <property type="evidence" value="ECO:0007669"/>
    <property type="project" value="InterPro"/>
</dbReference>
<dbReference type="CDD" id="cd03427">
    <property type="entry name" value="NUDIX_MTH1_Nudt1"/>
    <property type="match status" value="1"/>
</dbReference>
<keyword evidence="6" id="KW-0460">Magnesium</keyword>
<evidence type="ECO:0000256" key="16">
    <source>
        <dbReference type="ARBA" id="ARBA00031927"/>
    </source>
</evidence>
<reference evidence="23 24" key="1">
    <citation type="submission" date="2017-04" db="EMBL/GenBank/DDBJ databases">
        <title>Draft genome sequence of Tuber borchii Vittad., a whitish edible truffle.</title>
        <authorList>
            <consortium name="DOE Joint Genome Institute"/>
            <person name="Murat C."/>
            <person name="Kuo A."/>
            <person name="Barry K.W."/>
            <person name="Clum A."/>
            <person name="Dockter R.B."/>
            <person name="Fauchery L."/>
            <person name="Iotti M."/>
            <person name="Kohler A."/>
            <person name="Labutti K."/>
            <person name="Lindquist E.A."/>
            <person name="Lipzen A."/>
            <person name="Ohm R.A."/>
            <person name="Wang M."/>
            <person name="Grigoriev I.V."/>
            <person name="Zambonelli A."/>
            <person name="Martin F.M."/>
        </authorList>
    </citation>
    <scope>NUCLEOTIDE SEQUENCE [LARGE SCALE GENOMIC DNA]</scope>
    <source>
        <strain evidence="23 24">Tbo3840</strain>
    </source>
</reference>
<evidence type="ECO:0000313" key="23">
    <source>
        <dbReference type="EMBL" id="PUU83087.1"/>
    </source>
</evidence>
<comment type="catalytic activity">
    <reaction evidence="8">
        <text>2-oxo-dATP + H2O = 2-oxo-dAMP + diphosphate + H(+)</text>
        <dbReference type="Rhea" id="RHEA:31583"/>
        <dbReference type="ChEBI" id="CHEBI:15377"/>
        <dbReference type="ChEBI" id="CHEBI:15378"/>
        <dbReference type="ChEBI" id="CHEBI:33019"/>
        <dbReference type="ChEBI" id="CHEBI:63212"/>
        <dbReference type="ChEBI" id="CHEBI:77897"/>
        <dbReference type="EC" id="3.6.1.56"/>
    </reaction>
    <physiologicalReaction direction="left-to-right" evidence="8">
        <dbReference type="Rhea" id="RHEA:31584"/>
    </physiologicalReaction>
</comment>
<evidence type="ECO:0000256" key="6">
    <source>
        <dbReference type="ARBA" id="ARBA00022842"/>
    </source>
</evidence>
<evidence type="ECO:0000256" key="19">
    <source>
        <dbReference type="ARBA" id="ARBA00048894"/>
    </source>
</evidence>
<dbReference type="Gene3D" id="3.90.79.10">
    <property type="entry name" value="Nucleoside Triphosphate Pyrophosphohydrolase"/>
    <property type="match status" value="1"/>
</dbReference>
<keyword evidence="4" id="KW-0479">Metal-binding</keyword>
<dbReference type="PROSITE" id="PS51462">
    <property type="entry name" value="NUDIX"/>
    <property type="match status" value="1"/>
</dbReference>
<dbReference type="EMBL" id="NESQ01000017">
    <property type="protein sequence ID" value="PUU83087.1"/>
    <property type="molecule type" value="Genomic_DNA"/>
</dbReference>
<dbReference type="PRINTS" id="PR01403">
    <property type="entry name" value="8OXTPHPHTASE"/>
</dbReference>
<evidence type="ECO:0000256" key="15">
    <source>
        <dbReference type="ARBA" id="ARBA00030682"/>
    </source>
</evidence>
<evidence type="ECO:0000256" key="2">
    <source>
        <dbReference type="ARBA" id="ARBA00005582"/>
    </source>
</evidence>
<comment type="subunit">
    <text evidence="3">Monomer.</text>
</comment>
<comment type="function">
    <text evidence="21">Oxidized purine nucleoside triphosphate hydrolase which is a prominent sanitizer of the oxidized nucleotide pool. Catalyzes the hydrolysis of 2-oxo-dATP (2-hydroxy-dATP) into 2-oxo-dAMP. Also has a significant hydrolase activity toward 2-oxo-ATP, 8-oxo-dGTP and 8-oxo-dATP. Through the hydrolysis of oxidized purine nucleoside triphosphates, prevents their incorporation into DNA and the subsequent transversions A:T to C:G and G:C to T:A. Also catalyzes the hydrolysis of methylated purine nucleoside triphosphate preventing their integration into DNA. Through this antimutagenic activity protects cells from oxidative stress.</text>
</comment>
<evidence type="ECO:0000256" key="7">
    <source>
        <dbReference type="ARBA" id="ARBA00024448"/>
    </source>
</evidence>
<comment type="similarity">
    <text evidence="2">Belongs to the Nudix hydrolase family.</text>
</comment>
<dbReference type="InterPro" id="IPR003563">
    <property type="entry name" value="8ODP"/>
</dbReference>
<feature type="domain" description="Nudix hydrolase" evidence="22">
    <location>
        <begin position="8"/>
        <end position="138"/>
    </location>
</feature>
<evidence type="ECO:0000256" key="5">
    <source>
        <dbReference type="ARBA" id="ARBA00022801"/>
    </source>
</evidence>
<dbReference type="STRING" id="42251.A0A2T7A5S1"/>
<accession>A0A2T7A5S1</accession>
<comment type="catalytic activity">
    <reaction evidence="18">
        <text>N(6)-methyl-ATP + H2O = N(6)-methyl-AMP + diphosphate + H(+)</text>
        <dbReference type="Rhea" id="RHEA:67608"/>
        <dbReference type="ChEBI" id="CHEBI:15377"/>
        <dbReference type="ChEBI" id="CHEBI:15378"/>
        <dbReference type="ChEBI" id="CHEBI:33019"/>
        <dbReference type="ChEBI" id="CHEBI:144842"/>
        <dbReference type="ChEBI" id="CHEBI:172873"/>
    </reaction>
    <physiologicalReaction direction="left-to-right" evidence="18">
        <dbReference type="Rhea" id="RHEA:67609"/>
    </physiologicalReaction>
</comment>
<comment type="catalytic activity">
    <reaction evidence="7">
        <text>8-oxo-dATP + H2O = 8-oxo-dAMP + diphosphate + H(+)</text>
        <dbReference type="Rhea" id="RHEA:65396"/>
        <dbReference type="ChEBI" id="CHEBI:15377"/>
        <dbReference type="ChEBI" id="CHEBI:15378"/>
        <dbReference type="ChEBI" id="CHEBI:33019"/>
        <dbReference type="ChEBI" id="CHEBI:71361"/>
        <dbReference type="ChEBI" id="CHEBI:172871"/>
    </reaction>
    <physiologicalReaction direction="left-to-right" evidence="7">
        <dbReference type="Rhea" id="RHEA:65397"/>
    </physiologicalReaction>
</comment>
<dbReference type="AlphaFoldDB" id="A0A2T7A5S1"/>
<evidence type="ECO:0000256" key="12">
    <source>
        <dbReference type="ARBA" id="ARBA00026218"/>
    </source>
</evidence>
<dbReference type="GO" id="GO:0005737">
    <property type="term" value="C:cytoplasm"/>
    <property type="evidence" value="ECO:0007669"/>
    <property type="project" value="TreeGrafter"/>
</dbReference>
<evidence type="ECO:0000256" key="1">
    <source>
        <dbReference type="ARBA" id="ARBA00001946"/>
    </source>
</evidence>
<dbReference type="GO" id="GO:0008413">
    <property type="term" value="F:8-oxo-7,8-dihydroguanosine triphosphate pyrophosphatase activity"/>
    <property type="evidence" value="ECO:0007669"/>
    <property type="project" value="InterPro"/>
</dbReference>
<comment type="catalytic activity">
    <reaction evidence="19">
        <text>O(6)-methyl-dGTP + H2O = O(6)-methyl-dGMP + diphosphate + H(+)</text>
        <dbReference type="Rhea" id="RHEA:67600"/>
        <dbReference type="ChEBI" id="CHEBI:15377"/>
        <dbReference type="ChEBI" id="CHEBI:15378"/>
        <dbReference type="ChEBI" id="CHEBI:33019"/>
        <dbReference type="ChEBI" id="CHEBI:169974"/>
        <dbReference type="ChEBI" id="CHEBI:169975"/>
    </reaction>
    <physiologicalReaction direction="left-to-right" evidence="19">
        <dbReference type="Rhea" id="RHEA:67601"/>
    </physiologicalReaction>
</comment>
<dbReference type="Pfam" id="PF00293">
    <property type="entry name" value="NUDIX"/>
    <property type="match status" value="1"/>
</dbReference>
<proteinExistence type="inferred from homology"/>
<protein>
    <recommendedName>
        <fullName evidence="12">Oxidized purine nucleoside triphosphate hydrolase</fullName>
        <ecNumber evidence="11">3.6.1.56</ecNumber>
    </recommendedName>
    <alternativeName>
        <fullName evidence="16">2-hydroxy-dATP diphosphatase</fullName>
    </alternativeName>
    <alternativeName>
        <fullName evidence="15">7,8-dihydro-8-oxoguanine triphosphatase</fullName>
    </alternativeName>
    <alternativeName>
        <fullName evidence="14">8-oxo-dGTPase</fullName>
    </alternativeName>
    <alternativeName>
        <fullName evidence="17">Methylated purine nucleoside triphosphate hydrolase</fullName>
    </alternativeName>
    <alternativeName>
        <fullName evidence="13">Nucleoside diphosphate-linked moiety X motif 1</fullName>
    </alternativeName>
</protein>
<name>A0A2T7A5S1_TUBBO</name>
<dbReference type="GO" id="GO:0046872">
    <property type="term" value="F:metal ion binding"/>
    <property type="evidence" value="ECO:0007669"/>
    <property type="project" value="UniProtKB-KW"/>
</dbReference>
<evidence type="ECO:0000256" key="13">
    <source>
        <dbReference type="ARBA" id="ARBA00029673"/>
    </source>
</evidence>
<evidence type="ECO:0000256" key="21">
    <source>
        <dbReference type="ARBA" id="ARBA00053094"/>
    </source>
</evidence>
<dbReference type="OrthoDB" id="447842at2759"/>
<evidence type="ECO:0000256" key="17">
    <source>
        <dbReference type="ARBA" id="ARBA00032071"/>
    </source>
</evidence>
<evidence type="ECO:0000256" key="14">
    <source>
        <dbReference type="ARBA" id="ARBA00030634"/>
    </source>
</evidence>
<dbReference type="SUPFAM" id="SSF55811">
    <property type="entry name" value="Nudix"/>
    <property type="match status" value="1"/>
</dbReference>
<evidence type="ECO:0000259" key="22">
    <source>
        <dbReference type="PROSITE" id="PS51462"/>
    </source>
</evidence>
<comment type="catalytic activity">
    <reaction evidence="20">
        <text>N(6)-methyl-dATP + H2O = N(6)-methyl-dAMP + diphosphate + H(+)</text>
        <dbReference type="Rhea" id="RHEA:67604"/>
        <dbReference type="ChEBI" id="CHEBI:15377"/>
        <dbReference type="ChEBI" id="CHEBI:15378"/>
        <dbReference type="ChEBI" id="CHEBI:33019"/>
        <dbReference type="ChEBI" id="CHEBI:169976"/>
        <dbReference type="ChEBI" id="CHEBI:172872"/>
    </reaction>
    <physiologicalReaction direction="left-to-right" evidence="20">
        <dbReference type="Rhea" id="RHEA:67605"/>
    </physiologicalReaction>
</comment>
<evidence type="ECO:0000256" key="9">
    <source>
        <dbReference type="ARBA" id="ARBA00024486"/>
    </source>
</evidence>
<keyword evidence="24" id="KW-1185">Reference proteome</keyword>
<evidence type="ECO:0000256" key="3">
    <source>
        <dbReference type="ARBA" id="ARBA00011245"/>
    </source>
</evidence>
<evidence type="ECO:0000256" key="8">
    <source>
        <dbReference type="ARBA" id="ARBA00024459"/>
    </source>
</evidence>
<evidence type="ECO:0000256" key="11">
    <source>
        <dbReference type="ARBA" id="ARBA00026103"/>
    </source>
</evidence>
<comment type="catalytic activity">
    <reaction evidence="9">
        <text>8-oxo-dGTP + H2O = 8-oxo-dGMP + diphosphate + H(+)</text>
        <dbReference type="Rhea" id="RHEA:31575"/>
        <dbReference type="ChEBI" id="CHEBI:15377"/>
        <dbReference type="ChEBI" id="CHEBI:15378"/>
        <dbReference type="ChEBI" id="CHEBI:33019"/>
        <dbReference type="ChEBI" id="CHEBI:63224"/>
        <dbReference type="ChEBI" id="CHEBI:77896"/>
    </reaction>
    <physiologicalReaction direction="left-to-right" evidence="9">
        <dbReference type="Rhea" id="RHEA:31576"/>
    </physiologicalReaction>
</comment>
<evidence type="ECO:0000256" key="4">
    <source>
        <dbReference type="ARBA" id="ARBA00022723"/>
    </source>
</evidence>
<gene>
    <name evidence="23" type="ORF">B9Z19DRAFT_1073384</name>
</gene>
<comment type="catalytic activity">
    <reaction evidence="10">
        <text>2-oxo-ATP + H2O = 2-oxo-AMP + diphosphate + H(+)</text>
        <dbReference type="Rhea" id="RHEA:67392"/>
        <dbReference type="ChEBI" id="CHEBI:15377"/>
        <dbReference type="ChEBI" id="CHEBI:15378"/>
        <dbReference type="ChEBI" id="CHEBI:33019"/>
        <dbReference type="ChEBI" id="CHEBI:71395"/>
        <dbReference type="ChEBI" id="CHEBI:172878"/>
    </reaction>
    <physiologicalReaction direction="left-to-right" evidence="10">
        <dbReference type="Rhea" id="RHEA:67393"/>
    </physiologicalReaction>
</comment>
<keyword evidence="5 23" id="KW-0378">Hydrolase</keyword>
<organism evidence="23 24">
    <name type="scientific">Tuber borchii</name>
    <name type="common">White truffle</name>
    <dbReference type="NCBI Taxonomy" id="42251"/>
    <lineage>
        <taxon>Eukaryota</taxon>
        <taxon>Fungi</taxon>
        <taxon>Dikarya</taxon>
        <taxon>Ascomycota</taxon>
        <taxon>Pezizomycotina</taxon>
        <taxon>Pezizomycetes</taxon>
        <taxon>Pezizales</taxon>
        <taxon>Tuberaceae</taxon>
        <taxon>Tuber</taxon>
    </lineage>
</organism>
<comment type="cofactor">
    <cofactor evidence="1">
        <name>Mg(2+)</name>
        <dbReference type="ChEBI" id="CHEBI:18420"/>
    </cofactor>
</comment>
<evidence type="ECO:0000313" key="24">
    <source>
        <dbReference type="Proteomes" id="UP000244722"/>
    </source>
</evidence>
<dbReference type="EC" id="3.6.1.56" evidence="11"/>
<evidence type="ECO:0000256" key="18">
    <source>
        <dbReference type="ARBA" id="ARBA00048002"/>
    </source>
</evidence>
<dbReference type="PANTHER" id="PTHR43758:SF2">
    <property type="entry name" value="OXIDIZED PURINE NUCLEOSIDE TRIPHOSPHATE HYDROLASE"/>
    <property type="match status" value="1"/>
</dbReference>